<evidence type="ECO:0000313" key="2">
    <source>
        <dbReference type="Proteomes" id="UP000027073"/>
    </source>
</evidence>
<proteinExistence type="predicted"/>
<protein>
    <submittedName>
        <fullName evidence="1">Uncharacterized protein</fullName>
    </submittedName>
</protein>
<feature type="non-terminal residue" evidence="1">
    <location>
        <position position="1"/>
    </location>
</feature>
<dbReference type="InParanoid" id="A0A067NGW5"/>
<name>A0A067NGW5_PLEO1</name>
<evidence type="ECO:0000313" key="1">
    <source>
        <dbReference type="EMBL" id="KDQ23006.1"/>
    </source>
</evidence>
<reference evidence="2" key="1">
    <citation type="journal article" date="2014" name="Proc. Natl. Acad. Sci. U.S.A.">
        <title>Extensive sampling of basidiomycete genomes demonstrates inadequacy of the white-rot/brown-rot paradigm for wood decay fungi.</title>
        <authorList>
            <person name="Riley R."/>
            <person name="Salamov A.A."/>
            <person name="Brown D.W."/>
            <person name="Nagy L.G."/>
            <person name="Floudas D."/>
            <person name="Held B.W."/>
            <person name="Levasseur A."/>
            <person name="Lombard V."/>
            <person name="Morin E."/>
            <person name="Otillar R."/>
            <person name="Lindquist E.A."/>
            <person name="Sun H."/>
            <person name="LaButti K.M."/>
            <person name="Schmutz J."/>
            <person name="Jabbour D."/>
            <person name="Luo H."/>
            <person name="Baker S.E."/>
            <person name="Pisabarro A.G."/>
            <person name="Walton J.D."/>
            <person name="Blanchette R.A."/>
            <person name="Henrissat B."/>
            <person name="Martin F."/>
            <person name="Cullen D."/>
            <person name="Hibbett D.S."/>
            <person name="Grigoriev I.V."/>
        </authorList>
    </citation>
    <scope>NUCLEOTIDE SEQUENCE [LARGE SCALE GENOMIC DNA]</scope>
    <source>
        <strain evidence="2">PC15</strain>
    </source>
</reference>
<dbReference type="Proteomes" id="UP000027073">
    <property type="component" value="Unassembled WGS sequence"/>
</dbReference>
<sequence length="65" mass="7762">PRTRSHGLCDDGLSRTGFRGMPYWRRDSRDIIAVVYSRVRVPWCSSHRHRHRHRGRGGVTRIREH</sequence>
<gene>
    <name evidence="1" type="ORF">PLEOSDRAFT_1090694</name>
</gene>
<dbReference type="EMBL" id="KL198013">
    <property type="protein sequence ID" value="KDQ23006.1"/>
    <property type="molecule type" value="Genomic_DNA"/>
</dbReference>
<organism evidence="1 2">
    <name type="scientific">Pleurotus ostreatus (strain PC15)</name>
    <name type="common">Oyster mushroom</name>
    <dbReference type="NCBI Taxonomy" id="1137138"/>
    <lineage>
        <taxon>Eukaryota</taxon>
        <taxon>Fungi</taxon>
        <taxon>Dikarya</taxon>
        <taxon>Basidiomycota</taxon>
        <taxon>Agaricomycotina</taxon>
        <taxon>Agaricomycetes</taxon>
        <taxon>Agaricomycetidae</taxon>
        <taxon>Agaricales</taxon>
        <taxon>Pleurotineae</taxon>
        <taxon>Pleurotaceae</taxon>
        <taxon>Pleurotus</taxon>
    </lineage>
</organism>
<dbReference type="VEuPathDB" id="FungiDB:PLEOSDRAFT_1090694"/>
<accession>A0A067NGW5</accession>
<feature type="non-terminal residue" evidence="1">
    <location>
        <position position="65"/>
    </location>
</feature>
<dbReference type="HOGENOM" id="CLU_2856010_0_0_1"/>
<dbReference type="AlphaFoldDB" id="A0A067NGW5"/>